<gene>
    <name evidence="2" type="ORF">BSF38_01865</name>
</gene>
<organism evidence="2 3">
    <name type="scientific">Paludisphaera borealis</name>
    <dbReference type="NCBI Taxonomy" id="1387353"/>
    <lineage>
        <taxon>Bacteria</taxon>
        <taxon>Pseudomonadati</taxon>
        <taxon>Planctomycetota</taxon>
        <taxon>Planctomycetia</taxon>
        <taxon>Isosphaerales</taxon>
        <taxon>Isosphaeraceae</taxon>
        <taxon>Paludisphaera</taxon>
    </lineage>
</organism>
<dbReference type="PANTHER" id="PTHR13887:SF41">
    <property type="entry name" value="THIOREDOXIN SUPERFAMILY PROTEIN"/>
    <property type="match status" value="1"/>
</dbReference>
<dbReference type="PANTHER" id="PTHR13887">
    <property type="entry name" value="GLUTATHIONE S-TRANSFERASE KAPPA"/>
    <property type="match status" value="1"/>
</dbReference>
<dbReference type="InterPro" id="IPR036249">
    <property type="entry name" value="Thioredoxin-like_sf"/>
</dbReference>
<dbReference type="SUPFAM" id="SSF52833">
    <property type="entry name" value="Thioredoxin-like"/>
    <property type="match status" value="1"/>
</dbReference>
<accession>A0A1U7CN93</accession>
<sequence length="231" mass="25258">MTLTVDVTSDVICPWCYVGKRRLEKAVAALAGRGDVRVRWHPFELNPRMPKEGMNRREYRTAKFGSWARSLALDSQVAAVGRTEGILFAFDKIERTPNTFDAHRLIWLADQEGVQDAVVEALFRAYFTEGRDISHPPTLLEVVAGAGLDRGRAEAMLKDDDGIEAIRKAEEHARSSGVQGVPYFLVNNKFALPGAQDASAFLAAFDRTGAKSPTADEGSVCKIGEGGMPSC</sequence>
<feature type="domain" description="DSBA-like thioredoxin" evidence="1">
    <location>
        <begin position="4"/>
        <end position="204"/>
    </location>
</feature>
<dbReference type="Pfam" id="PF01323">
    <property type="entry name" value="DSBA"/>
    <property type="match status" value="1"/>
</dbReference>
<dbReference type="InterPro" id="IPR001853">
    <property type="entry name" value="DSBA-like_thioredoxin_dom"/>
</dbReference>
<evidence type="ECO:0000259" key="1">
    <source>
        <dbReference type="Pfam" id="PF01323"/>
    </source>
</evidence>
<dbReference type="OrthoDB" id="9799122at2"/>
<dbReference type="Gene3D" id="3.40.30.10">
    <property type="entry name" value="Glutaredoxin"/>
    <property type="match status" value="1"/>
</dbReference>
<dbReference type="RefSeq" id="WP_076345006.1">
    <property type="nucleotide sequence ID" value="NZ_CP019082.1"/>
</dbReference>
<protein>
    <recommendedName>
        <fullName evidence="1">DSBA-like thioredoxin domain-containing protein</fullName>
    </recommendedName>
</protein>
<dbReference type="Proteomes" id="UP000186309">
    <property type="component" value="Chromosome"/>
</dbReference>
<name>A0A1U7CN93_9BACT</name>
<dbReference type="GO" id="GO:0016491">
    <property type="term" value="F:oxidoreductase activity"/>
    <property type="evidence" value="ECO:0007669"/>
    <property type="project" value="InterPro"/>
</dbReference>
<dbReference type="EMBL" id="CP019082">
    <property type="protein sequence ID" value="APW60397.1"/>
    <property type="molecule type" value="Genomic_DNA"/>
</dbReference>
<dbReference type="STRING" id="1387353.BSF38_01865"/>
<evidence type="ECO:0000313" key="3">
    <source>
        <dbReference type="Proteomes" id="UP000186309"/>
    </source>
</evidence>
<dbReference type="AlphaFoldDB" id="A0A1U7CN93"/>
<dbReference type="KEGG" id="pbor:BSF38_01865"/>
<evidence type="ECO:0000313" key="2">
    <source>
        <dbReference type="EMBL" id="APW60397.1"/>
    </source>
</evidence>
<dbReference type="CDD" id="cd03024">
    <property type="entry name" value="DsbA_FrnE"/>
    <property type="match status" value="1"/>
</dbReference>
<proteinExistence type="predicted"/>
<keyword evidence="3" id="KW-1185">Reference proteome</keyword>
<reference evidence="3" key="1">
    <citation type="submission" date="2016-12" db="EMBL/GenBank/DDBJ databases">
        <title>Comparative genomics of four Isosphaeraceae planctomycetes: a common pool of plasmids and glycoside hydrolase genes.</title>
        <authorList>
            <person name="Ivanova A."/>
        </authorList>
    </citation>
    <scope>NUCLEOTIDE SEQUENCE [LARGE SCALE GENOMIC DNA]</scope>
    <source>
        <strain evidence="3">PX4</strain>
    </source>
</reference>